<feature type="signal peptide" evidence="9">
    <location>
        <begin position="1"/>
        <end position="25"/>
    </location>
</feature>
<keyword evidence="7" id="KW-0325">Glycoprotein</keyword>
<dbReference type="GeneID" id="114853601"/>
<proteinExistence type="predicted"/>
<dbReference type="SUPFAM" id="SSF49265">
    <property type="entry name" value="Fibronectin type III"/>
    <property type="match status" value="4"/>
</dbReference>
<evidence type="ECO:0000256" key="9">
    <source>
        <dbReference type="SAM" id="SignalP"/>
    </source>
</evidence>
<evidence type="ECO:0000256" key="7">
    <source>
        <dbReference type="ARBA" id="ARBA00023180"/>
    </source>
</evidence>
<evidence type="ECO:0000256" key="8">
    <source>
        <dbReference type="SAM" id="Phobius"/>
    </source>
</evidence>
<dbReference type="InParanoid" id="A0A6P7MAJ1"/>
<evidence type="ECO:0000256" key="5">
    <source>
        <dbReference type="ARBA" id="ARBA00023136"/>
    </source>
</evidence>
<evidence type="ECO:0000256" key="4">
    <source>
        <dbReference type="ARBA" id="ARBA00022989"/>
    </source>
</evidence>
<dbReference type="PANTHER" id="PTHR23037">
    <property type="entry name" value="CYTOKINE RECEPTOR"/>
    <property type="match status" value="1"/>
</dbReference>
<evidence type="ECO:0000256" key="1">
    <source>
        <dbReference type="ARBA" id="ARBA00004479"/>
    </source>
</evidence>
<dbReference type="Gene3D" id="2.60.40.10">
    <property type="entry name" value="Immunoglobulins"/>
    <property type="match status" value="4"/>
</dbReference>
<dbReference type="InterPro" id="IPR015152">
    <property type="entry name" value="Growth/epo_recpt_lig-bind"/>
</dbReference>
<dbReference type="KEGG" id="bspl:114853601"/>
<comment type="subcellular location">
    <subcellularLocation>
        <location evidence="1">Membrane</location>
        <topology evidence="1">Single-pass type I membrane protein</topology>
    </subcellularLocation>
</comment>
<dbReference type="AlphaFoldDB" id="A0A6P7MAJ1"/>
<keyword evidence="4 8" id="KW-1133">Transmembrane helix</keyword>
<dbReference type="InterPro" id="IPR036116">
    <property type="entry name" value="FN3_sf"/>
</dbReference>
<feature type="transmembrane region" description="Helical" evidence="8">
    <location>
        <begin position="435"/>
        <end position="458"/>
    </location>
</feature>
<feature type="domain" description="Fibronectin type-III" evidence="10">
    <location>
        <begin position="141"/>
        <end position="229"/>
    </location>
</feature>
<reference evidence="12" key="1">
    <citation type="submission" date="2025-08" db="UniProtKB">
        <authorList>
            <consortium name="RefSeq"/>
        </authorList>
    </citation>
    <scope>IDENTIFICATION</scope>
</reference>
<dbReference type="Proteomes" id="UP000515150">
    <property type="component" value="Chromosome 4"/>
</dbReference>
<keyword evidence="3 9" id="KW-0732">Signal</keyword>
<sequence length="640" mass="71955">MASCRWGGVLITLWIQASFTPGILCTDGAVSHLSREDVLLINDQEHPKCFTRTAEDLTCFFEAADNRTYDLLYKIESLSSERRCAMSVQRTEEGTFLNICSFPEDDVFVFERIPLEVVERETNTILHRRNVSVEEHFFLDSPFNVSLHENDQAGQLRVSWLTNRTMFCQNQKFRIRYNSKSLGERSKTEGAVLESLVPGEPVQVQVSVRCSSGYWSRWSHPVQHMVPQSADDVSLMCFTDDLQNITCRWNGSRYGDGHGYGLFYKTSPSHTSNWTQWTECLATRGVTGVCHFVGDVSREVLVKISDHPAPLSKTFYTQRFTLNNSIKTPPPHHLRTRLEKGKVCVGWEAPLSSLLAHLGYELGYQTKGGEAWMIHREQASIPEGPTNETCVEVAAGTKYSVKVRAEPKGPTYSGHWSDWSEVLTGETPADIGMMLILWVPLLVVIAAISCWAMFSVYLSKIKQVIWPPVPNLDKVLQGFLAEINGQKWDVSVIAKQCPEETMSSIVEVLSQEDISELGKKPPESTQLLSPEGLFSSKEKLDWSSGTDNFPDYVTLNKDSTIICPKGNNYVYEQVAEKGGSHSVAADVLLQTRRCSCTVESCPCAQYLNHSYLPLADRFREPGNPYANLPCSYCKRTALHI</sequence>
<evidence type="ECO:0000313" key="11">
    <source>
        <dbReference type="Proteomes" id="UP000515150"/>
    </source>
</evidence>
<keyword evidence="5 8" id="KW-0472">Membrane</keyword>
<dbReference type="SMART" id="SM00060">
    <property type="entry name" value="FN3"/>
    <property type="match status" value="2"/>
</dbReference>
<dbReference type="GO" id="GO:0009897">
    <property type="term" value="C:external side of plasma membrane"/>
    <property type="evidence" value="ECO:0007669"/>
    <property type="project" value="TreeGrafter"/>
</dbReference>
<evidence type="ECO:0000313" key="12">
    <source>
        <dbReference type="RefSeq" id="XP_029002999.1"/>
    </source>
</evidence>
<keyword evidence="6 12" id="KW-0675">Receptor</keyword>
<keyword evidence="11" id="KW-1185">Reference proteome</keyword>
<dbReference type="InterPro" id="IPR003961">
    <property type="entry name" value="FN3_dom"/>
</dbReference>
<feature type="domain" description="Fibronectin type-III" evidence="10">
    <location>
        <begin position="330"/>
        <end position="427"/>
    </location>
</feature>
<dbReference type="OrthoDB" id="8608526at2759"/>
<accession>A0A6P7MAJ1</accession>
<keyword evidence="2 8" id="KW-0812">Transmembrane</keyword>
<dbReference type="CTD" id="4352"/>
<feature type="chain" id="PRO_5028012394" evidence="9">
    <location>
        <begin position="26"/>
        <end position="640"/>
    </location>
</feature>
<dbReference type="Pfam" id="PF09067">
    <property type="entry name" value="EpoR_lig-bind"/>
    <property type="match status" value="1"/>
</dbReference>
<dbReference type="CDD" id="cd00063">
    <property type="entry name" value="FN3"/>
    <property type="match status" value="2"/>
</dbReference>
<dbReference type="PROSITE" id="PS50853">
    <property type="entry name" value="FN3"/>
    <property type="match status" value="2"/>
</dbReference>
<evidence type="ECO:0000256" key="2">
    <source>
        <dbReference type="ARBA" id="ARBA00022692"/>
    </source>
</evidence>
<evidence type="ECO:0000256" key="6">
    <source>
        <dbReference type="ARBA" id="ARBA00023170"/>
    </source>
</evidence>
<evidence type="ECO:0000256" key="3">
    <source>
        <dbReference type="ARBA" id="ARBA00022729"/>
    </source>
</evidence>
<dbReference type="GO" id="GO:0004896">
    <property type="term" value="F:cytokine receptor activity"/>
    <property type="evidence" value="ECO:0007669"/>
    <property type="project" value="TreeGrafter"/>
</dbReference>
<organism evidence="11 12">
    <name type="scientific">Betta splendens</name>
    <name type="common">Siamese fighting fish</name>
    <dbReference type="NCBI Taxonomy" id="158456"/>
    <lineage>
        <taxon>Eukaryota</taxon>
        <taxon>Metazoa</taxon>
        <taxon>Chordata</taxon>
        <taxon>Craniata</taxon>
        <taxon>Vertebrata</taxon>
        <taxon>Euteleostomi</taxon>
        <taxon>Actinopterygii</taxon>
        <taxon>Neopterygii</taxon>
        <taxon>Teleostei</taxon>
        <taxon>Neoteleostei</taxon>
        <taxon>Acanthomorphata</taxon>
        <taxon>Anabantaria</taxon>
        <taxon>Anabantiformes</taxon>
        <taxon>Anabantoidei</taxon>
        <taxon>Osphronemidae</taxon>
        <taxon>Betta</taxon>
    </lineage>
</organism>
<dbReference type="PANTHER" id="PTHR23037:SF34">
    <property type="entry name" value="THROMBOPOIETIN RECEPTOR ISOFORM X1"/>
    <property type="match status" value="1"/>
</dbReference>
<dbReference type="InterPro" id="IPR013783">
    <property type="entry name" value="Ig-like_fold"/>
</dbReference>
<evidence type="ECO:0000259" key="10">
    <source>
        <dbReference type="PROSITE" id="PS50853"/>
    </source>
</evidence>
<name>A0A6P7MAJ1_BETSP</name>
<protein>
    <submittedName>
        <fullName evidence="12">Thrombopoietin receptor</fullName>
    </submittedName>
</protein>
<dbReference type="RefSeq" id="XP_029002999.1">
    <property type="nucleotide sequence ID" value="XM_029147166.3"/>
</dbReference>
<gene>
    <name evidence="12" type="primary">mpl</name>
</gene>